<organism evidence="2 3">
    <name type="scientific">Streptomyces desertarenae</name>
    <dbReference type="NCBI Taxonomy" id="2666184"/>
    <lineage>
        <taxon>Bacteria</taxon>
        <taxon>Bacillati</taxon>
        <taxon>Actinomycetota</taxon>
        <taxon>Actinomycetes</taxon>
        <taxon>Kitasatosporales</taxon>
        <taxon>Streptomycetaceae</taxon>
        <taxon>Streptomyces</taxon>
    </lineage>
</organism>
<dbReference type="InterPro" id="IPR001845">
    <property type="entry name" value="HTH_ArsR_DNA-bd_dom"/>
</dbReference>
<gene>
    <name evidence="2" type="ORF">ACFSJS_14590</name>
</gene>
<proteinExistence type="predicted"/>
<dbReference type="EMBL" id="JBHUFU010000007">
    <property type="protein sequence ID" value="MFD1830893.1"/>
    <property type="molecule type" value="Genomic_DNA"/>
</dbReference>
<evidence type="ECO:0000313" key="3">
    <source>
        <dbReference type="Proteomes" id="UP001597365"/>
    </source>
</evidence>
<evidence type="ECO:0000259" key="1">
    <source>
        <dbReference type="SMART" id="SM00418"/>
    </source>
</evidence>
<protein>
    <submittedName>
        <fullName evidence="2">Helix-turn-helix domain-containing protein</fullName>
    </submittedName>
</protein>
<dbReference type="Gene3D" id="1.10.10.10">
    <property type="entry name" value="Winged helix-like DNA-binding domain superfamily/Winged helix DNA-binding domain"/>
    <property type="match status" value="1"/>
</dbReference>
<name>A0ABW4PJK2_9ACTN</name>
<comment type="caution">
    <text evidence="2">The sequence shown here is derived from an EMBL/GenBank/DDBJ whole genome shotgun (WGS) entry which is preliminary data.</text>
</comment>
<dbReference type="CDD" id="cd00090">
    <property type="entry name" value="HTH_ARSR"/>
    <property type="match status" value="1"/>
</dbReference>
<dbReference type="Pfam" id="PF12840">
    <property type="entry name" value="HTH_20"/>
    <property type="match status" value="1"/>
</dbReference>
<feature type="domain" description="HTH arsR-type" evidence="1">
    <location>
        <begin position="34"/>
        <end position="132"/>
    </location>
</feature>
<dbReference type="InterPro" id="IPR036388">
    <property type="entry name" value="WH-like_DNA-bd_sf"/>
</dbReference>
<dbReference type="RefSeq" id="WP_380900251.1">
    <property type="nucleotide sequence ID" value="NZ_JBHUFU010000007.1"/>
</dbReference>
<reference evidence="3" key="1">
    <citation type="journal article" date="2019" name="Int. J. Syst. Evol. Microbiol.">
        <title>The Global Catalogue of Microorganisms (GCM) 10K type strain sequencing project: providing services to taxonomists for standard genome sequencing and annotation.</title>
        <authorList>
            <consortium name="The Broad Institute Genomics Platform"/>
            <consortium name="The Broad Institute Genome Sequencing Center for Infectious Disease"/>
            <person name="Wu L."/>
            <person name="Ma J."/>
        </authorList>
    </citation>
    <scope>NUCLEOTIDE SEQUENCE [LARGE SCALE GENOMIC DNA]</scope>
    <source>
        <strain evidence="3">CGMCC 4.7455</strain>
    </source>
</reference>
<accession>A0ABW4PJK2</accession>
<dbReference type="SMART" id="SM00418">
    <property type="entry name" value="HTH_ARSR"/>
    <property type="match status" value="1"/>
</dbReference>
<dbReference type="SUPFAM" id="SSF46785">
    <property type="entry name" value="Winged helix' DNA-binding domain"/>
    <property type="match status" value="1"/>
</dbReference>
<sequence length="213" mass="24429">MQTTPCKPSFACLRSPHGRSLRTPPYSVRTLDPRSLRALAHPLRIRILGALREYGPSTASRLAERLHESSGATSYHLRQLAAHHFIEEEPGRGTARERWWRAAQQGTEPGDVEEFFRHPDAEVRGALMLLMHEVATTHVRELHTWLSTVHDRPGEWWQASALSDFTLRLSPELARELNERLHALVESYRERAAEGEQTARFRVHLHAFPRADD</sequence>
<dbReference type="InterPro" id="IPR036390">
    <property type="entry name" value="WH_DNA-bd_sf"/>
</dbReference>
<dbReference type="Proteomes" id="UP001597365">
    <property type="component" value="Unassembled WGS sequence"/>
</dbReference>
<evidence type="ECO:0000313" key="2">
    <source>
        <dbReference type="EMBL" id="MFD1830893.1"/>
    </source>
</evidence>
<dbReference type="InterPro" id="IPR011991">
    <property type="entry name" value="ArsR-like_HTH"/>
</dbReference>
<keyword evidence="3" id="KW-1185">Reference proteome</keyword>